<evidence type="ECO:0000313" key="3">
    <source>
        <dbReference type="EMBL" id="WEG10565.1"/>
    </source>
</evidence>
<proteinExistence type="inferred from homology"/>
<dbReference type="Gene3D" id="3.40.1620.10">
    <property type="entry name" value="YefM-like domain"/>
    <property type="match status" value="1"/>
</dbReference>
<evidence type="ECO:0000256" key="2">
    <source>
        <dbReference type="RuleBase" id="RU362080"/>
    </source>
</evidence>
<gene>
    <name evidence="3" type="ORF">PU630_08515</name>
</gene>
<dbReference type="InterPro" id="IPR006442">
    <property type="entry name" value="Antitoxin_Phd/YefM"/>
</dbReference>
<dbReference type="InterPro" id="IPR051416">
    <property type="entry name" value="phD-YefM_TA_antitoxins"/>
</dbReference>
<reference evidence="3 4" key="1">
    <citation type="submission" date="2023-03" db="EMBL/GenBank/DDBJ databases">
        <title>Genome sequence of Microbacterium sp. KACC 23027.</title>
        <authorList>
            <person name="Kim S."/>
            <person name="Heo J."/>
            <person name="Kwon S.-W."/>
        </authorList>
    </citation>
    <scope>NUCLEOTIDE SEQUENCE [LARGE SCALE GENOMIC DNA]</scope>
    <source>
        <strain evidence="3 4">KACC 23027</strain>
    </source>
</reference>
<evidence type="ECO:0000256" key="1">
    <source>
        <dbReference type="ARBA" id="ARBA00009981"/>
    </source>
</evidence>
<dbReference type="NCBIfam" id="TIGR01552">
    <property type="entry name" value="phd_fam"/>
    <property type="match status" value="1"/>
</dbReference>
<accession>A0ABY8C2P2</accession>
<dbReference type="EMBL" id="CP119108">
    <property type="protein sequence ID" value="WEG10565.1"/>
    <property type="molecule type" value="Genomic_DNA"/>
</dbReference>
<evidence type="ECO:0000313" key="4">
    <source>
        <dbReference type="Proteomes" id="UP001214553"/>
    </source>
</evidence>
<dbReference type="Pfam" id="PF02604">
    <property type="entry name" value="PhdYeFM_antitox"/>
    <property type="match status" value="1"/>
</dbReference>
<dbReference type="Proteomes" id="UP001214553">
    <property type="component" value="Chromosome"/>
</dbReference>
<dbReference type="RefSeq" id="WP_275279945.1">
    <property type="nucleotide sequence ID" value="NZ_CP119108.1"/>
</dbReference>
<dbReference type="SUPFAM" id="SSF143120">
    <property type="entry name" value="YefM-like"/>
    <property type="match status" value="1"/>
</dbReference>
<protein>
    <recommendedName>
        <fullName evidence="2">Antitoxin</fullName>
    </recommendedName>
</protein>
<comment type="function">
    <text evidence="2">Antitoxin component of a type II toxin-antitoxin (TA) system.</text>
</comment>
<organism evidence="3 4">
    <name type="scientific">Microbacterium horticulturae</name>
    <dbReference type="NCBI Taxonomy" id="3028316"/>
    <lineage>
        <taxon>Bacteria</taxon>
        <taxon>Bacillati</taxon>
        <taxon>Actinomycetota</taxon>
        <taxon>Actinomycetes</taxon>
        <taxon>Micrococcales</taxon>
        <taxon>Microbacteriaceae</taxon>
        <taxon>Microbacterium</taxon>
    </lineage>
</organism>
<sequence length="84" mass="8931">MNVGIRELRDGLSRYVAVARDGGEVVVTDHGRAVARLVPYGAPSALEALAARGLVTLAERAKSVLEPPIHTDGAVSDLITEQRR</sequence>
<name>A0ABY8C2P2_9MICO</name>
<keyword evidence="4" id="KW-1185">Reference proteome</keyword>
<comment type="similarity">
    <text evidence="1 2">Belongs to the phD/YefM antitoxin family.</text>
</comment>
<dbReference type="InterPro" id="IPR036165">
    <property type="entry name" value="YefM-like_sf"/>
</dbReference>
<dbReference type="PANTHER" id="PTHR35377">
    <property type="entry name" value="ANTITOXIN VAPB49-RELATED-RELATED"/>
    <property type="match status" value="1"/>
</dbReference>